<comment type="caution">
    <text evidence="2">The sequence shown here is derived from an EMBL/GenBank/DDBJ whole genome shotgun (WGS) entry which is preliminary data.</text>
</comment>
<protein>
    <submittedName>
        <fullName evidence="2">Sugar lactone lactonase YvrE</fullName>
    </submittedName>
</protein>
<dbReference type="EMBL" id="JAVDXQ010000003">
    <property type="protein sequence ID" value="MDR7296705.1"/>
    <property type="molecule type" value="Genomic_DNA"/>
</dbReference>
<dbReference type="RefSeq" id="WP_310344203.1">
    <property type="nucleotide sequence ID" value="NZ_JAVDXQ010000003.1"/>
</dbReference>
<gene>
    <name evidence="2" type="ORF">J2X16_002052</name>
</gene>
<evidence type="ECO:0000313" key="3">
    <source>
        <dbReference type="Proteomes" id="UP001180536"/>
    </source>
</evidence>
<dbReference type="Proteomes" id="UP001180536">
    <property type="component" value="Unassembled WGS sequence"/>
</dbReference>
<feature type="chain" id="PRO_5045842967" evidence="1">
    <location>
        <begin position="26"/>
        <end position="420"/>
    </location>
</feature>
<keyword evidence="1" id="KW-0732">Signal</keyword>
<organism evidence="2 3">
    <name type="scientific">Pelomonas aquatica</name>
    <dbReference type="NCBI Taxonomy" id="431058"/>
    <lineage>
        <taxon>Bacteria</taxon>
        <taxon>Pseudomonadati</taxon>
        <taxon>Pseudomonadota</taxon>
        <taxon>Betaproteobacteria</taxon>
        <taxon>Burkholderiales</taxon>
        <taxon>Sphaerotilaceae</taxon>
        <taxon>Roseateles</taxon>
    </lineage>
</organism>
<proteinExistence type="predicted"/>
<reference evidence="2 3" key="1">
    <citation type="submission" date="2023-07" db="EMBL/GenBank/DDBJ databases">
        <title>Sorghum-associated microbial communities from plants grown in Nebraska, USA.</title>
        <authorList>
            <person name="Schachtman D."/>
        </authorList>
    </citation>
    <scope>NUCLEOTIDE SEQUENCE [LARGE SCALE GENOMIC DNA]</scope>
    <source>
        <strain evidence="2 3">BE310</strain>
    </source>
</reference>
<evidence type="ECO:0000256" key="1">
    <source>
        <dbReference type="SAM" id="SignalP"/>
    </source>
</evidence>
<dbReference type="InterPro" id="IPR011042">
    <property type="entry name" value="6-blade_b-propeller_TolB-like"/>
</dbReference>
<accession>A0ABU1Z7W3</accession>
<dbReference type="SUPFAM" id="SSF101898">
    <property type="entry name" value="NHL repeat"/>
    <property type="match status" value="1"/>
</dbReference>
<keyword evidence="3" id="KW-1185">Reference proteome</keyword>
<feature type="signal peptide" evidence="1">
    <location>
        <begin position="1"/>
        <end position="25"/>
    </location>
</feature>
<name>A0ABU1Z7W3_9BURK</name>
<evidence type="ECO:0000313" key="2">
    <source>
        <dbReference type="EMBL" id="MDR7296705.1"/>
    </source>
</evidence>
<dbReference type="Gene3D" id="2.120.10.30">
    <property type="entry name" value="TolB, C-terminal domain"/>
    <property type="match status" value="1"/>
</dbReference>
<sequence>MSIRSLRGPAAVAALLLAVAVAAPAQPGPQAEAQLARIRALQQQRPGDGLLVHYEAMTQAQAGDRAGAVATLRRLLGRRLGLVPLADMGFDTLQDEPGFREVQAQLLAETPRTPDAPVVLRLPADSARLIPEGIAYDARRRIHYLGSIAERRVLAVDGQGRTRPLSTAADALDAVLGLAVDAKRDRLCAVSTNGFEDSAQAQRRNAVVCWSIPDGRRVLRVAVPEARQLNDLAFAPDGSLLITDSMAGSLWRVGGDGSARRVGADGALRGANGVAVAPDGSAAYVTASTGILRVSLPGGEPTRLPQPDDVVSGGIDGLYWADGDLVGVQNAVNPGRVLRLALADGGTRIAAATVLQSHHHPDFAEPTTGVVVDGALHVLANSYVGYWLPAGRIDDSRAPPPRAPAIVAVPLRVAPRAGTD</sequence>